<dbReference type="InterPro" id="IPR006531">
    <property type="entry name" value="Gp5/Vgr_OB"/>
</dbReference>
<gene>
    <name evidence="2" type="ORF">Alexandra_128</name>
</gene>
<dbReference type="Proteomes" id="UP000251795">
    <property type="component" value="Segment"/>
</dbReference>
<dbReference type="SUPFAM" id="SSF69349">
    <property type="entry name" value="Phage fibre proteins"/>
    <property type="match status" value="1"/>
</dbReference>
<sequence length="262" mass="28647">MIPLNSVNAKKGIDPQMDYEAIVIDNNDPRHIGQIRARIMGLTDDIADEMIPWIRPAVGHLEGLKGGNQGVVFGSSFIPTRGAKVNVKFPTGQLHEGMYSTNVRMTEQDILPEFLVNYPHRIGVRLSTGTQLIIDRLTNEHFLVTSGDFNMTIMGDVNQTIVGNQQLVITGSKGDIPDYILNDPVMTPKSLKPDPKKRIKFKGTAKNDAGNQYTKITGNQTVEIGGSRKITVKGDDVLDVKGAVKIDAGQEVTVNGQTINLN</sequence>
<evidence type="ECO:0000313" key="2">
    <source>
        <dbReference type="EMBL" id="AWY08400.1"/>
    </source>
</evidence>
<proteinExistence type="predicted"/>
<reference evidence="2 3" key="1">
    <citation type="submission" date="2018-04" db="EMBL/GenBank/DDBJ databases">
        <authorList>
            <person name="Go L.Y."/>
            <person name="Mitchell J.A."/>
        </authorList>
    </citation>
    <scope>NUCLEOTIDE SEQUENCE [LARGE SCALE GENOMIC DNA]</scope>
</reference>
<accession>A0A2Z4QDQ2</accession>
<organism evidence="2 3">
    <name type="scientific">Erwinia phage vB_EamM_Alexandra</name>
    <dbReference type="NCBI Taxonomy" id="2201424"/>
    <lineage>
        <taxon>Viruses</taxon>
        <taxon>Duplodnaviria</taxon>
        <taxon>Heunggongvirae</taxon>
        <taxon>Uroviricota</taxon>
        <taxon>Caudoviricetes</taxon>
        <taxon>Alexandravirus</taxon>
        <taxon>Alexandravirus alexandra</taxon>
    </lineage>
</organism>
<feature type="domain" description="Gp5/Type VI secretion system Vgr protein OB-fold" evidence="1">
    <location>
        <begin position="19"/>
        <end position="98"/>
    </location>
</feature>
<protein>
    <recommendedName>
        <fullName evidence="1">Gp5/Type VI secretion system Vgr protein OB-fold domain-containing protein</fullName>
    </recommendedName>
</protein>
<dbReference type="EMBL" id="MH248138">
    <property type="protein sequence ID" value="AWY08400.1"/>
    <property type="molecule type" value="Genomic_DNA"/>
</dbReference>
<keyword evidence="3" id="KW-1185">Reference proteome</keyword>
<dbReference type="Pfam" id="PF04717">
    <property type="entry name" value="Phage_base_V"/>
    <property type="match status" value="1"/>
</dbReference>
<evidence type="ECO:0000313" key="3">
    <source>
        <dbReference type="Proteomes" id="UP000251795"/>
    </source>
</evidence>
<evidence type="ECO:0000259" key="1">
    <source>
        <dbReference type="Pfam" id="PF04717"/>
    </source>
</evidence>
<name>A0A2Z4QDQ2_9CAUD</name>